<accession>A0A834SJR7</accession>
<dbReference type="Proteomes" id="UP000634136">
    <property type="component" value="Unassembled WGS sequence"/>
</dbReference>
<evidence type="ECO:0000256" key="1">
    <source>
        <dbReference type="SAM" id="MobiDB-lite"/>
    </source>
</evidence>
<organism evidence="2 3">
    <name type="scientific">Senna tora</name>
    <dbReference type="NCBI Taxonomy" id="362788"/>
    <lineage>
        <taxon>Eukaryota</taxon>
        <taxon>Viridiplantae</taxon>
        <taxon>Streptophyta</taxon>
        <taxon>Embryophyta</taxon>
        <taxon>Tracheophyta</taxon>
        <taxon>Spermatophyta</taxon>
        <taxon>Magnoliopsida</taxon>
        <taxon>eudicotyledons</taxon>
        <taxon>Gunneridae</taxon>
        <taxon>Pentapetalae</taxon>
        <taxon>rosids</taxon>
        <taxon>fabids</taxon>
        <taxon>Fabales</taxon>
        <taxon>Fabaceae</taxon>
        <taxon>Caesalpinioideae</taxon>
        <taxon>Cassia clade</taxon>
        <taxon>Senna</taxon>
    </lineage>
</organism>
<feature type="region of interest" description="Disordered" evidence="1">
    <location>
        <begin position="209"/>
        <end position="229"/>
    </location>
</feature>
<sequence length="432" mass="48276">MKVPEHMTYTLSESPVKAEKQSNDCTMEIMGVETPDWTRFSSDVGITFSWILELTDASFVPLNPTMTSLLLLLSSSCFSSKLTSPCEQDRKILLDWRLISALNIYLTWLFLDLPHIVPNMDPHMTIVATPFQKHFMAELALKLSIFNYNTISNRRTKPIPPCCPLVNRQQLIGLQSKINKKTTLCISGNKSTPDPPFSSNPAEASNQLAIHPRNLRRPQSSSSSSYYPIVPPNPSKTLTTLLHSATPQSFSSTLQQMDPPHSPKQKDQWQPYFYSQSPSPYSIPSNAPSPWASSPSSSFVLHQISPTPRPLSPPFRPLVRDSIIYNLTVLYVFWIVIGDRRELRSWKKPSDAAAVTGGGFRRGLGFAGSGIESEQSERAWSSDWERVVVSMRARDSNLRACGGGADGGAVVATVAILDLRRRRVWTLVLELW</sequence>
<comment type="caution">
    <text evidence="2">The sequence shown here is derived from an EMBL/GenBank/DDBJ whole genome shotgun (WGS) entry which is preliminary data.</text>
</comment>
<evidence type="ECO:0000313" key="3">
    <source>
        <dbReference type="Proteomes" id="UP000634136"/>
    </source>
</evidence>
<dbReference type="EMBL" id="JAAIUW010000013">
    <property type="protein sequence ID" value="KAF7803728.1"/>
    <property type="molecule type" value="Genomic_DNA"/>
</dbReference>
<evidence type="ECO:0000313" key="2">
    <source>
        <dbReference type="EMBL" id="KAF7803728.1"/>
    </source>
</evidence>
<gene>
    <name evidence="2" type="ORF">G2W53_042839</name>
</gene>
<feature type="region of interest" description="Disordered" evidence="1">
    <location>
        <begin position="249"/>
        <end position="271"/>
    </location>
</feature>
<name>A0A834SJR7_9FABA</name>
<dbReference type="AlphaFoldDB" id="A0A834SJR7"/>
<protein>
    <submittedName>
        <fullName evidence="2">Methyl-CpG-binding domain-containing protein 8</fullName>
    </submittedName>
</protein>
<keyword evidence="3" id="KW-1185">Reference proteome</keyword>
<reference evidence="2" key="1">
    <citation type="submission" date="2020-09" db="EMBL/GenBank/DDBJ databases">
        <title>Genome-Enabled Discovery of Anthraquinone Biosynthesis in Senna tora.</title>
        <authorList>
            <person name="Kang S.-H."/>
            <person name="Pandey R.P."/>
            <person name="Lee C.-M."/>
            <person name="Sim J.-S."/>
            <person name="Jeong J.-T."/>
            <person name="Choi B.-S."/>
            <person name="Jung M."/>
            <person name="Ginzburg D."/>
            <person name="Zhao K."/>
            <person name="Won S.Y."/>
            <person name="Oh T.-J."/>
            <person name="Yu Y."/>
            <person name="Kim N.-H."/>
            <person name="Lee O.R."/>
            <person name="Lee T.-H."/>
            <person name="Bashyal P."/>
            <person name="Kim T.-S."/>
            <person name="Lee W.-H."/>
            <person name="Kawkins C."/>
            <person name="Kim C.-K."/>
            <person name="Kim J.S."/>
            <person name="Ahn B.O."/>
            <person name="Rhee S.Y."/>
            <person name="Sohng J.K."/>
        </authorList>
    </citation>
    <scope>NUCLEOTIDE SEQUENCE</scope>
    <source>
        <tissue evidence="2">Leaf</tissue>
    </source>
</reference>
<proteinExistence type="predicted"/>